<dbReference type="PANTHER" id="PTHR43630">
    <property type="entry name" value="POLY-BETA-1,6-N-ACETYL-D-GLUCOSAMINE SYNTHASE"/>
    <property type="match status" value="1"/>
</dbReference>
<dbReference type="RefSeq" id="WP_191156153.1">
    <property type="nucleotide sequence ID" value="NZ_JACWUN010000010.1"/>
</dbReference>
<evidence type="ECO:0000313" key="4">
    <source>
        <dbReference type="Proteomes" id="UP000632828"/>
    </source>
</evidence>
<keyword evidence="4" id="KW-1185">Reference proteome</keyword>
<dbReference type="InterPro" id="IPR001173">
    <property type="entry name" value="Glyco_trans_2-like"/>
</dbReference>
<dbReference type="Gene3D" id="3.90.550.10">
    <property type="entry name" value="Spore Coat Polysaccharide Biosynthesis Protein SpsA, Chain A"/>
    <property type="match status" value="1"/>
</dbReference>
<evidence type="ECO:0000256" key="1">
    <source>
        <dbReference type="ARBA" id="ARBA00038494"/>
    </source>
</evidence>
<comment type="similarity">
    <text evidence="1">Belongs to the glycosyltransferase 2 family. WaaE/KdtX subfamily.</text>
</comment>
<dbReference type="AlphaFoldDB" id="A0A8J6QNN0"/>
<reference evidence="3" key="1">
    <citation type="submission" date="2020-09" db="EMBL/GenBank/DDBJ databases">
        <title>Pelobacter alkaliphilus sp. nov., a novel anaerobic arsenate-reducing bacterium from terrestrial mud volcano.</title>
        <authorList>
            <person name="Khomyakova M.A."/>
            <person name="Merkel A.Y."/>
            <person name="Slobodkin A.I."/>
        </authorList>
    </citation>
    <scope>NUCLEOTIDE SEQUENCE</scope>
    <source>
        <strain evidence="3">M08fum</strain>
    </source>
</reference>
<dbReference type="PANTHER" id="PTHR43630:SF2">
    <property type="entry name" value="GLYCOSYLTRANSFERASE"/>
    <property type="match status" value="1"/>
</dbReference>
<organism evidence="3 4">
    <name type="scientific">Pelovirga terrestris</name>
    <dbReference type="NCBI Taxonomy" id="2771352"/>
    <lineage>
        <taxon>Bacteria</taxon>
        <taxon>Pseudomonadati</taxon>
        <taxon>Thermodesulfobacteriota</taxon>
        <taxon>Desulfuromonadia</taxon>
        <taxon>Geobacterales</taxon>
        <taxon>Geobacteraceae</taxon>
        <taxon>Pelovirga</taxon>
    </lineage>
</organism>
<proteinExistence type="inferred from homology"/>
<feature type="domain" description="Glycosyltransferase 2-like" evidence="2">
    <location>
        <begin position="5"/>
        <end position="124"/>
    </location>
</feature>
<accession>A0A8J6QNN0</accession>
<name>A0A8J6QNN0_9BACT</name>
<evidence type="ECO:0000313" key="3">
    <source>
        <dbReference type="EMBL" id="MBD1401017.1"/>
    </source>
</evidence>
<dbReference type="InterPro" id="IPR029044">
    <property type="entry name" value="Nucleotide-diphossugar_trans"/>
</dbReference>
<dbReference type="Proteomes" id="UP000632828">
    <property type="component" value="Unassembled WGS sequence"/>
</dbReference>
<dbReference type="SUPFAM" id="SSF53448">
    <property type="entry name" value="Nucleotide-diphospho-sugar transferases"/>
    <property type="match status" value="1"/>
</dbReference>
<evidence type="ECO:0000259" key="2">
    <source>
        <dbReference type="Pfam" id="PF00535"/>
    </source>
</evidence>
<sequence length="255" mass="29577">MATLSIVLITKNEADKLDACLESVSWADEIVVFDSGSTDNTLEIARRFTDRVYEEQIWPGFGPQRQRAQEKATCDWIMMIDADEVVTPDLQEEIQHAVALNDQSKVYAVPRLTWAFGAYIRHSGWYPDYVVRLYPKHLATYDDAMVHEKVVFGENMQVVKLRGNLLHFTFRDLEQWINKTARYSAAWAEEKYRQGKHSTIFDAVSHAAVYFIKAFFIRKGFLDGRAGFVLAVLGAYSRFIKYTDLWLRQREKNTQ</sequence>
<dbReference type="Pfam" id="PF00535">
    <property type="entry name" value="Glycos_transf_2"/>
    <property type="match status" value="1"/>
</dbReference>
<dbReference type="EMBL" id="JACWUN010000010">
    <property type="protein sequence ID" value="MBD1401017.1"/>
    <property type="molecule type" value="Genomic_DNA"/>
</dbReference>
<protein>
    <submittedName>
        <fullName evidence="3">Glycosyltransferase family 2 protein</fullName>
    </submittedName>
</protein>
<comment type="caution">
    <text evidence="3">The sequence shown here is derived from an EMBL/GenBank/DDBJ whole genome shotgun (WGS) entry which is preliminary data.</text>
</comment>
<dbReference type="CDD" id="cd02511">
    <property type="entry name" value="Beta4Glucosyltransferase"/>
    <property type="match status" value="1"/>
</dbReference>
<gene>
    <name evidence="3" type="ORF">ICT70_10060</name>
</gene>